<keyword evidence="1" id="KW-0812">Transmembrane</keyword>
<keyword evidence="1" id="KW-1133">Transmembrane helix</keyword>
<feature type="transmembrane region" description="Helical" evidence="1">
    <location>
        <begin position="109"/>
        <end position="133"/>
    </location>
</feature>
<keyword evidence="1" id="KW-0472">Membrane</keyword>
<dbReference type="RefSeq" id="WP_217066998.1">
    <property type="nucleotide sequence ID" value="NZ_JAHQCS010000111.1"/>
</dbReference>
<feature type="domain" description="Oxidoreductase molybdopterin-binding" evidence="2">
    <location>
        <begin position="209"/>
        <end position="354"/>
    </location>
</feature>
<evidence type="ECO:0000259" key="2">
    <source>
        <dbReference type="Pfam" id="PF00174"/>
    </source>
</evidence>
<dbReference type="InterPro" id="IPR000572">
    <property type="entry name" value="OxRdtase_Mopterin-bd_dom"/>
</dbReference>
<evidence type="ECO:0000256" key="1">
    <source>
        <dbReference type="SAM" id="Phobius"/>
    </source>
</evidence>
<organism evidence="3 4">
    <name type="scientific">Evansella tamaricis</name>
    <dbReference type="NCBI Taxonomy" id="2069301"/>
    <lineage>
        <taxon>Bacteria</taxon>
        <taxon>Bacillati</taxon>
        <taxon>Bacillota</taxon>
        <taxon>Bacilli</taxon>
        <taxon>Bacillales</taxon>
        <taxon>Bacillaceae</taxon>
        <taxon>Evansella</taxon>
    </lineage>
</organism>
<proteinExistence type="predicted"/>
<feature type="transmembrane region" description="Helical" evidence="1">
    <location>
        <begin position="39"/>
        <end position="58"/>
    </location>
</feature>
<dbReference type="EMBL" id="JAHQCS010000111">
    <property type="protein sequence ID" value="MBU9712821.1"/>
    <property type="molecule type" value="Genomic_DNA"/>
</dbReference>
<name>A0ABS6JGR3_9BACI</name>
<reference evidence="3 4" key="1">
    <citation type="submission" date="2021-06" db="EMBL/GenBank/DDBJ databases">
        <title>Bacillus sp. RD4P76, an endophyte from a halophyte.</title>
        <authorList>
            <person name="Sun J.-Q."/>
        </authorList>
    </citation>
    <scope>NUCLEOTIDE SEQUENCE [LARGE SCALE GENOMIC DNA]</scope>
    <source>
        <strain evidence="3 4">CGMCC 1.15917</strain>
    </source>
</reference>
<dbReference type="PANTHER" id="PTHR43032">
    <property type="entry name" value="PROTEIN-METHIONINE-SULFOXIDE REDUCTASE"/>
    <property type="match status" value="1"/>
</dbReference>
<dbReference type="Proteomes" id="UP000784880">
    <property type="component" value="Unassembled WGS sequence"/>
</dbReference>
<evidence type="ECO:0000313" key="4">
    <source>
        <dbReference type="Proteomes" id="UP000784880"/>
    </source>
</evidence>
<dbReference type="PANTHER" id="PTHR43032:SF4">
    <property type="entry name" value="OXIDOREDUCTASE MOLYBDOPTERIN-BINDING DOMAIN-CONTAINING PROTEIN"/>
    <property type="match status" value="1"/>
</dbReference>
<feature type="transmembrane region" description="Helical" evidence="1">
    <location>
        <begin position="78"/>
        <end position="97"/>
    </location>
</feature>
<sequence>MVRLKWIHHLHGFIFVLLLLSGLFLYFPQTRTWFNEQQFPLVPFHIWISFLYVLVVFFSLKSVLNHLKRKPYIKYFNIWLNLIFIAIWIVSGMIMYFQIHFPVEIRNLAVSVHGLVTFLILPWVIIHTVGHLIGVKLPWPNWWRGKDPVPQTITENNLERRDFIKFTTIGILFLFIGAGVKWFQPILDVAETGNKRRGYFRIYNVTSDYPKYENEEWSLTIDGLVDQPTILKMEEMESLPSLTIIDDFHCVTGWSVLNVEMKGILVKDIFDAYGITPNSSYVTAYSGDNVYFDTFTLSQLLDEGAMLVFQFDGEKLVHSQGYPCRLYHPLMYGYKSVKWIDRLELTKNRGRGYWQMRGGYDLDGYL</sequence>
<evidence type="ECO:0000313" key="3">
    <source>
        <dbReference type="EMBL" id="MBU9712821.1"/>
    </source>
</evidence>
<feature type="transmembrane region" description="Helical" evidence="1">
    <location>
        <begin position="6"/>
        <end position="27"/>
    </location>
</feature>
<comment type="caution">
    <text evidence="3">The sequence shown here is derived from an EMBL/GenBank/DDBJ whole genome shotgun (WGS) entry which is preliminary data.</text>
</comment>
<keyword evidence="4" id="KW-1185">Reference proteome</keyword>
<feature type="transmembrane region" description="Helical" evidence="1">
    <location>
        <begin position="163"/>
        <end position="183"/>
    </location>
</feature>
<dbReference type="Pfam" id="PF00174">
    <property type="entry name" value="Oxidored_molyb"/>
    <property type="match status" value="1"/>
</dbReference>
<accession>A0ABS6JGR3</accession>
<protein>
    <submittedName>
        <fullName evidence="3">Molybdopterin-dependent oxidoreductase</fullName>
    </submittedName>
</protein>
<gene>
    <name evidence="3" type="ORF">KS419_13910</name>
</gene>